<dbReference type="EMBL" id="JBDPZN010000002">
    <property type="protein sequence ID" value="MEO3682439.1"/>
    <property type="molecule type" value="Genomic_DNA"/>
</dbReference>
<keyword evidence="1" id="KW-0812">Transmembrane</keyword>
<keyword evidence="1" id="KW-1133">Transmembrane helix</keyword>
<evidence type="ECO:0008006" key="4">
    <source>
        <dbReference type="Google" id="ProtNLM"/>
    </source>
</evidence>
<organism evidence="2 3">
    <name type="scientific">Shewanella vesiculosa</name>
    <dbReference type="NCBI Taxonomy" id="518738"/>
    <lineage>
        <taxon>Bacteria</taxon>
        <taxon>Pseudomonadati</taxon>
        <taxon>Pseudomonadota</taxon>
        <taxon>Gammaproteobacteria</taxon>
        <taxon>Alteromonadales</taxon>
        <taxon>Shewanellaceae</taxon>
        <taxon>Shewanella</taxon>
    </lineage>
</organism>
<keyword evidence="3" id="KW-1185">Reference proteome</keyword>
<accession>A0ABV0FNM5</accession>
<protein>
    <recommendedName>
        <fullName evidence="4">DUF2982 domain-containing protein</fullName>
    </recommendedName>
</protein>
<sequence length="220" mass="25537">MKNIDYPVGAAFIALVLTCFGAGFFFGSSKIGEALSGLILSIFSSYVFFFFTVTLKDRSEKKKIMNIIHPKLERMVSSLDVAIHNSILFPNQSCRPMPNANKLTVEDLENLIDVDALNISLKGFRSFYYQYDVKAETYIDQLILDTTLPFKSQLEDIKPYDYMLDHDIVKILTDIENSPYLKFSGHRLKYDKSFVFDKQTFIDYWLLVKKLETYVEVKWH</sequence>
<name>A0ABV0FNM5_9GAMM</name>
<evidence type="ECO:0000313" key="3">
    <source>
        <dbReference type="Proteomes" id="UP001477278"/>
    </source>
</evidence>
<evidence type="ECO:0000256" key="1">
    <source>
        <dbReference type="SAM" id="Phobius"/>
    </source>
</evidence>
<keyword evidence="1" id="KW-0472">Membrane</keyword>
<dbReference type="Proteomes" id="UP001477278">
    <property type="component" value="Unassembled WGS sequence"/>
</dbReference>
<feature type="transmembrane region" description="Helical" evidence="1">
    <location>
        <begin position="7"/>
        <end position="28"/>
    </location>
</feature>
<dbReference type="RefSeq" id="WP_347690071.1">
    <property type="nucleotide sequence ID" value="NZ_JBDPZN010000002.1"/>
</dbReference>
<comment type="caution">
    <text evidence="2">The sequence shown here is derived from an EMBL/GenBank/DDBJ whole genome shotgun (WGS) entry which is preliminary data.</text>
</comment>
<gene>
    <name evidence="2" type="ORF">ABHN84_09065</name>
</gene>
<evidence type="ECO:0000313" key="2">
    <source>
        <dbReference type="EMBL" id="MEO3682439.1"/>
    </source>
</evidence>
<reference evidence="2 3" key="1">
    <citation type="submission" date="2024-05" db="EMBL/GenBank/DDBJ databases">
        <title>Genome sequencing of Marine Estuary Bacteria, Shewanella vesiculosa and S. baltica, and Pseudomonas syringae.</title>
        <authorList>
            <person name="Gurung A."/>
            <person name="Maclea K.S."/>
        </authorList>
    </citation>
    <scope>NUCLEOTIDE SEQUENCE [LARGE SCALE GENOMIC DNA]</scope>
    <source>
        <strain evidence="2 3">1A</strain>
    </source>
</reference>
<feature type="transmembrane region" description="Helical" evidence="1">
    <location>
        <begin position="34"/>
        <end position="55"/>
    </location>
</feature>
<proteinExistence type="predicted"/>